<feature type="transmembrane region" description="Helical" evidence="9">
    <location>
        <begin position="146"/>
        <end position="164"/>
    </location>
</feature>
<feature type="transmembrane region" description="Helical" evidence="9">
    <location>
        <begin position="390"/>
        <end position="411"/>
    </location>
</feature>
<keyword evidence="4" id="KW-1003">Cell membrane</keyword>
<proteinExistence type="inferred from homology"/>
<evidence type="ECO:0000256" key="4">
    <source>
        <dbReference type="ARBA" id="ARBA00022475"/>
    </source>
</evidence>
<dbReference type="InterPro" id="IPR001463">
    <property type="entry name" value="Na/Ala_symport"/>
</dbReference>
<evidence type="ECO:0000256" key="9">
    <source>
        <dbReference type="RuleBase" id="RU363064"/>
    </source>
</evidence>
<dbReference type="PANTHER" id="PTHR30330:SF1">
    <property type="entry name" value="AMINO-ACID CARRIER PROTEIN ALST"/>
    <property type="match status" value="1"/>
</dbReference>
<feature type="transmembrane region" description="Helical" evidence="9">
    <location>
        <begin position="350"/>
        <end position="369"/>
    </location>
</feature>
<evidence type="ECO:0000256" key="7">
    <source>
        <dbReference type="ARBA" id="ARBA00022989"/>
    </source>
</evidence>
<keyword evidence="7 9" id="KW-1133">Transmembrane helix</keyword>
<keyword evidence="8 9" id="KW-0472">Membrane</keyword>
<dbReference type="RefSeq" id="WP_177157870.1">
    <property type="nucleotide sequence ID" value="NZ_JABCJE010000005.1"/>
</dbReference>
<comment type="subcellular location">
    <subcellularLocation>
        <location evidence="9">Cell inner membrane</location>
        <topology evidence="9">Multi-pass membrane protein</topology>
    </subcellularLocation>
    <subcellularLocation>
        <location evidence="1">Cell membrane</location>
        <topology evidence="1">Multi-pass membrane protein</topology>
    </subcellularLocation>
</comment>
<feature type="transmembrane region" description="Helical" evidence="9">
    <location>
        <begin position="67"/>
        <end position="91"/>
    </location>
</feature>
<comment type="caution">
    <text evidence="10">The sequence shown here is derived from an EMBL/GenBank/DDBJ whole genome shotgun (WGS) entry which is preliminary data.</text>
</comment>
<organism evidence="10 11">
    <name type="scientific">Donghicola mangrovi</name>
    <dbReference type="NCBI Taxonomy" id="2729614"/>
    <lineage>
        <taxon>Bacteria</taxon>
        <taxon>Pseudomonadati</taxon>
        <taxon>Pseudomonadota</taxon>
        <taxon>Alphaproteobacteria</taxon>
        <taxon>Rhodobacterales</taxon>
        <taxon>Roseobacteraceae</taxon>
        <taxon>Donghicola</taxon>
    </lineage>
</organism>
<evidence type="ECO:0000256" key="3">
    <source>
        <dbReference type="ARBA" id="ARBA00022448"/>
    </source>
</evidence>
<comment type="similarity">
    <text evidence="2 9">Belongs to the alanine or glycine:cation symporter (AGCS) (TC 2.A.25) family.</text>
</comment>
<dbReference type="EMBL" id="JABCJE010000005">
    <property type="protein sequence ID" value="NVO24050.1"/>
    <property type="molecule type" value="Genomic_DNA"/>
</dbReference>
<dbReference type="PANTHER" id="PTHR30330">
    <property type="entry name" value="AGSS FAMILY TRANSPORTER, SODIUM-ALANINE"/>
    <property type="match status" value="1"/>
</dbReference>
<sequence>MEFLELIFGKIGDLTWGWSLIPILVVFGAFITIATGFVQFEYFGRMFRVLSNKNNSGDSTQISAREALLVSVGGRVGGGNIAGVAVAITLGGPGAVFWMWAIALVGMATSLVECSLAQLFKRKTDEGYRGGPATAIIHGLGADYKWLAVVYSVCLIAAFGFGFNAFQGNTVAGAVQDSLGIDRLWTGIALALLSGFIIFGGIHRIAKASDVVVPIMAVGYILMAVAVIVLHISEIPAVIASIVKNAFGWEEAVSGGMGAAIAQGLRRGLFSNEAGLGSAPNVAATAQVRHPISQGITQAFSVFIDTILICSCTAFVILLGDVYVPGAEGIDGVTLTQQSIVHHLGEWAQYYLTAAILLFAFSSIIYNYYLGENALTFMTRSKPALIVFRLAIMGIVFLGAVAPAATSVFFFSDPMMGILALVNLLAIMMLFPVAMRLLRDFRTQLKEGVDRPVLNPDDYADLDIDREAWSNAGR</sequence>
<dbReference type="GO" id="GO:0005283">
    <property type="term" value="F:amino acid:sodium symporter activity"/>
    <property type="evidence" value="ECO:0007669"/>
    <property type="project" value="InterPro"/>
</dbReference>
<evidence type="ECO:0000313" key="11">
    <source>
        <dbReference type="Proteomes" id="UP000592216"/>
    </source>
</evidence>
<gene>
    <name evidence="10" type="ORF">HJ536_11850</name>
</gene>
<evidence type="ECO:0000256" key="2">
    <source>
        <dbReference type="ARBA" id="ARBA00009261"/>
    </source>
</evidence>
<evidence type="ECO:0000256" key="5">
    <source>
        <dbReference type="ARBA" id="ARBA00022692"/>
    </source>
</evidence>
<evidence type="ECO:0000256" key="1">
    <source>
        <dbReference type="ARBA" id="ARBA00004651"/>
    </source>
</evidence>
<feature type="transmembrane region" description="Helical" evidence="9">
    <location>
        <begin position="417"/>
        <end position="438"/>
    </location>
</feature>
<keyword evidence="6 9" id="KW-0769">Symport</keyword>
<evidence type="ECO:0000313" key="10">
    <source>
        <dbReference type="EMBL" id="NVO24050.1"/>
    </source>
</evidence>
<dbReference type="AlphaFoldDB" id="A0A850QB48"/>
<dbReference type="Proteomes" id="UP000592216">
    <property type="component" value="Unassembled WGS sequence"/>
</dbReference>
<dbReference type="NCBIfam" id="TIGR00835">
    <property type="entry name" value="agcS"/>
    <property type="match status" value="1"/>
</dbReference>
<reference evidence="10 11" key="1">
    <citation type="submission" date="2020-04" db="EMBL/GenBank/DDBJ databases">
        <title>Donghicola sp., a member of the Rhodobacteraceae family isolated from mangrove forest in Thailand.</title>
        <authorList>
            <person name="Charoenyingcharoen P."/>
            <person name="Yukphan P."/>
        </authorList>
    </citation>
    <scope>NUCLEOTIDE SEQUENCE [LARGE SCALE GENOMIC DNA]</scope>
    <source>
        <strain evidence="10 11">B5-SW-15</strain>
    </source>
</reference>
<evidence type="ECO:0000256" key="8">
    <source>
        <dbReference type="ARBA" id="ARBA00023136"/>
    </source>
</evidence>
<dbReference type="Gene3D" id="1.20.1740.10">
    <property type="entry name" value="Amino acid/polyamine transporter I"/>
    <property type="match status" value="1"/>
</dbReference>
<dbReference type="GO" id="GO:0005886">
    <property type="term" value="C:plasma membrane"/>
    <property type="evidence" value="ECO:0007669"/>
    <property type="project" value="UniProtKB-SubCell"/>
</dbReference>
<accession>A0A850QB48</accession>
<keyword evidence="3 9" id="KW-0813">Transport</keyword>
<keyword evidence="9" id="KW-0997">Cell inner membrane</keyword>
<evidence type="ECO:0000256" key="6">
    <source>
        <dbReference type="ARBA" id="ARBA00022847"/>
    </source>
</evidence>
<keyword evidence="5 9" id="KW-0812">Transmembrane</keyword>
<name>A0A850QB48_9RHOB</name>
<dbReference type="Pfam" id="PF01235">
    <property type="entry name" value="Na_Ala_symp"/>
    <property type="match status" value="1"/>
</dbReference>
<dbReference type="FunFam" id="1.20.1740.10:FF:000004">
    <property type="entry name" value="Sodium:alanine symporter family protein"/>
    <property type="match status" value="1"/>
</dbReference>
<dbReference type="PRINTS" id="PR00175">
    <property type="entry name" value="NAALASMPORT"/>
</dbReference>
<feature type="transmembrane region" description="Helical" evidence="9">
    <location>
        <begin position="211"/>
        <end position="232"/>
    </location>
</feature>
<feature type="transmembrane region" description="Helical" evidence="9">
    <location>
        <begin position="184"/>
        <end position="202"/>
    </location>
</feature>
<feature type="transmembrane region" description="Helical" evidence="9">
    <location>
        <begin position="20"/>
        <end position="43"/>
    </location>
</feature>
<protein>
    <submittedName>
        <fullName evidence="10">Alanine:cation symporter family protein</fullName>
    </submittedName>
</protein>